<sequence length="926" mass="101977">MNGVRKLWGGGSSSTSSPTPPTPVPATPVTPISPAPSTLPSSEGSPLTTTPGLFIKKNKKQSSVASVTDAGNGNDANGSDRSASPASSRVTSPLRKPVPTPTPVPGPSSPRILPLQPRTSTASGWKRTSGLLNIRDDLLMSLLTSEAIVESRECEILSGEEVEELKKEHQILKIRLAAAQRKLKLETKIRDAALSLSKVNTAHKKVSKATDDQLDAAERRVNAAQTELWRVSERANEVERKLLEHRTGVLGFSVAKMERKMTPSGDASGLNTPNRSSAFSPVTTTSPPPKARFDGAHLFAGHADAQIPKAPPSVNDVVALEDKLRAATEALSIANQKQAEMARELSHLRLEKEQIETTMGMELQTAEETVAALEQEFPRLEELNAKCQELLDERVQWEKDKTQLAAREKEVERLERRLEVLEEQSSEATEMERALSDMQAKCDAELQKKDEEVAALRTEWEDAKEEWEAEKAVMEEDKLAELGALQDELEDAREEWEAERTVLEENKFTELGALQDELDNARAGGEARAELDEATEALRTVMQLHGIQISPDTSLQGLLASVASHLETLAAALQGHSDRHARLGDELRVHMENNETLSKDLDAVRLERDNAQLEVQSLESRVKEFIDASSTPSEPPVEYTGEAADIIAILQPIWNILPAPELRASKLNSKRHLRNPSMISNTGGSSPLPSPSKSTLSDMDVRALKTLYDTRPQPPTPTSATSRSPPKQSKGTFSVEAFVSRVQALVTDDRALIERLIRFAQAHDLLKKNAERAQKLAQESNTALETYQRQVLTLERQNVSLVSKQNALMDEIRDLQDAIERAVCETREMEMHAADQAETCRQLTEANSSLSAKTLTLAEEAAAAPEKVRKQLEAQLAECTEALRKAREEVDGMRMLEQTQRIALLDELNSVQTENGNLRAQLRAKK</sequence>
<dbReference type="InterPro" id="IPR029191">
    <property type="entry name" value="Uds1"/>
</dbReference>
<evidence type="ECO:0000256" key="2">
    <source>
        <dbReference type="SAM" id="MobiDB-lite"/>
    </source>
</evidence>
<feature type="compositionally biased region" description="Polar residues" evidence="2">
    <location>
        <begin position="61"/>
        <end position="91"/>
    </location>
</feature>
<feature type="compositionally biased region" description="Polar residues" evidence="2">
    <location>
        <begin position="269"/>
        <end position="285"/>
    </location>
</feature>
<feature type="coiled-coil region" evidence="1">
    <location>
        <begin position="363"/>
        <end position="506"/>
    </location>
</feature>
<dbReference type="PANTHER" id="PTHR18937">
    <property type="entry name" value="STRUCTURAL MAINTENANCE OF CHROMOSOMES SMC FAMILY MEMBER"/>
    <property type="match status" value="1"/>
</dbReference>
<dbReference type="AlphaFoldDB" id="A0A9P7F3B3"/>
<feature type="region of interest" description="Disordered" evidence="2">
    <location>
        <begin position="263"/>
        <end position="288"/>
    </location>
</feature>
<evidence type="ECO:0000259" key="3">
    <source>
        <dbReference type="Pfam" id="PF15456"/>
    </source>
</evidence>
<organism evidence="4 5">
    <name type="scientific">Suillus discolor</name>
    <dbReference type="NCBI Taxonomy" id="1912936"/>
    <lineage>
        <taxon>Eukaryota</taxon>
        <taxon>Fungi</taxon>
        <taxon>Dikarya</taxon>
        <taxon>Basidiomycota</taxon>
        <taxon>Agaricomycotina</taxon>
        <taxon>Agaricomycetes</taxon>
        <taxon>Agaricomycetidae</taxon>
        <taxon>Boletales</taxon>
        <taxon>Suillineae</taxon>
        <taxon>Suillaceae</taxon>
        <taxon>Suillus</taxon>
    </lineage>
</organism>
<dbReference type="EMBL" id="JABBWM010000039">
    <property type="protein sequence ID" value="KAG2105135.1"/>
    <property type="molecule type" value="Genomic_DNA"/>
</dbReference>
<feature type="compositionally biased region" description="Low complexity" evidence="2">
    <location>
        <begin position="680"/>
        <end position="696"/>
    </location>
</feature>
<name>A0A9P7F3B3_9AGAM</name>
<feature type="coiled-coil region" evidence="1">
    <location>
        <begin position="594"/>
        <end position="628"/>
    </location>
</feature>
<gene>
    <name evidence="4" type="ORF">F5147DRAFT_838204</name>
</gene>
<dbReference type="Proteomes" id="UP000823399">
    <property type="component" value="Unassembled WGS sequence"/>
</dbReference>
<evidence type="ECO:0000256" key="1">
    <source>
        <dbReference type="SAM" id="Coils"/>
    </source>
</evidence>
<keyword evidence="1" id="KW-0175">Coiled coil</keyword>
<feature type="region of interest" description="Disordered" evidence="2">
    <location>
        <begin position="669"/>
        <end position="696"/>
    </location>
</feature>
<keyword evidence="5" id="KW-1185">Reference proteome</keyword>
<feature type="region of interest" description="Disordered" evidence="2">
    <location>
        <begin position="708"/>
        <end position="732"/>
    </location>
</feature>
<dbReference type="Pfam" id="PF15456">
    <property type="entry name" value="Uds1"/>
    <property type="match status" value="1"/>
</dbReference>
<evidence type="ECO:0000313" key="4">
    <source>
        <dbReference type="EMBL" id="KAG2105135.1"/>
    </source>
</evidence>
<protein>
    <submittedName>
        <fullName evidence="4">Up-regulated during septation-domain-containing protein</fullName>
    </submittedName>
</protein>
<dbReference type="OrthoDB" id="5569911at2759"/>
<feature type="coiled-coil region" evidence="1">
    <location>
        <begin position="770"/>
        <end position="825"/>
    </location>
</feature>
<dbReference type="GeneID" id="64706391"/>
<dbReference type="RefSeq" id="XP_041291185.1">
    <property type="nucleotide sequence ID" value="XM_041444132.1"/>
</dbReference>
<feature type="compositionally biased region" description="Polar residues" evidence="2">
    <location>
        <begin position="39"/>
        <end position="51"/>
    </location>
</feature>
<feature type="coiled-coil region" evidence="1">
    <location>
        <begin position="207"/>
        <end position="241"/>
    </location>
</feature>
<accession>A0A9P7F3B3</accession>
<reference evidence="4" key="1">
    <citation type="journal article" date="2020" name="New Phytol.">
        <title>Comparative genomics reveals dynamic genome evolution in host specialist ectomycorrhizal fungi.</title>
        <authorList>
            <person name="Lofgren L.A."/>
            <person name="Nguyen N.H."/>
            <person name="Vilgalys R."/>
            <person name="Ruytinx J."/>
            <person name="Liao H.L."/>
            <person name="Branco S."/>
            <person name="Kuo A."/>
            <person name="LaButti K."/>
            <person name="Lipzen A."/>
            <person name="Andreopoulos W."/>
            <person name="Pangilinan J."/>
            <person name="Riley R."/>
            <person name="Hundley H."/>
            <person name="Na H."/>
            <person name="Barry K."/>
            <person name="Grigoriev I.V."/>
            <person name="Stajich J.E."/>
            <person name="Kennedy P.G."/>
        </authorList>
    </citation>
    <scope>NUCLEOTIDE SEQUENCE</scope>
    <source>
        <strain evidence="4">FC423</strain>
    </source>
</reference>
<feature type="region of interest" description="Disordered" evidence="2">
    <location>
        <begin position="1"/>
        <end position="124"/>
    </location>
</feature>
<proteinExistence type="predicted"/>
<feature type="domain" description="Up-regulated during septation protein 1" evidence="3">
    <location>
        <begin position="140"/>
        <end position="251"/>
    </location>
</feature>
<feature type="coiled-coil region" evidence="1">
    <location>
        <begin position="869"/>
        <end position="896"/>
    </location>
</feature>
<evidence type="ECO:0000313" key="5">
    <source>
        <dbReference type="Proteomes" id="UP000823399"/>
    </source>
</evidence>
<feature type="compositionally biased region" description="Pro residues" evidence="2">
    <location>
        <begin position="96"/>
        <end position="108"/>
    </location>
</feature>
<feature type="compositionally biased region" description="Pro residues" evidence="2">
    <location>
        <begin position="18"/>
        <end position="34"/>
    </location>
</feature>
<comment type="caution">
    <text evidence="4">The sequence shown here is derived from an EMBL/GenBank/DDBJ whole genome shotgun (WGS) entry which is preliminary data.</text>
</comment>